<name>A0ACB9LEF0_BAUVA</name>
<organism evidence="1 2">
    <name type="scientific">Bauhinia variegata</name>
    <name type="common">Purple orchid tree</name>
    <name type="synonym">Phanera variegata</name>
    <dbReference type="NCBI Taxonomy" id="167791"/>
    <lineage>
        <taxon>Eukaryota</taxon>
        <taxon>Viridiplantae</taxon>
        <taxon>Streptophyta</taxon>
        <taxon>Embryophyta</taxon>
        <taxon>Tracheophyta</taxon>
        <taxon>Spermatophyta</taxon>
        <taxon>Magnoliopsida</taxon>
        <taxon>eudicotyledons</taxon>
        <taxon>Gunneridae</taxon>
        <taxon>Pentapetalae</taxon>
        <taxon>rosids</taxon>
        <taxon>fabids</taxon>
        <taxon>Fabales</taxon>
        <taxon>Fabaceae</taxon>
        <taxon>Cercidoideae</taxon>
        <taxon>Cercideae</taxon>
        <taxon>Bauhiniinae</taxon>
        <taxon>Bauhinia</taxon>
    </lineage>
</organism>
<evidence type="ECO:0000313" key="1">
    <source>
        <dbReference type="EMBL" id="KAI4308156.1"/>
    </source>
</evidence>
<dbReference type="EMBL" id="CM039437">
    <property type="protein sequence ID" value="KAI4308156.1"/>
    <property type="molecule type" value="Genomic_DNA"/>
</dbReference>
<gene>
    <name evidence="1" type="ORF">L6164_031259</name>
</gene>
<dbReference type="Proteomes" id="UP000828941">
    <property type="component" value="Chromosome 12"/>
</dbReference>
<protein>
    <submittedName>
        <fullName evidence="1">Uncharacterized protein</fullName>
    </submittedName>
</protein>
<reference evidence="1 2" key="1">
    <citation type="journal article" date="2022" name="DNA Res.">
        <title>Chromosomal-level genome assembly of the orchid tree Bauhinia variegata (Leguminosae; Cercidoideae) supports the allotetraploid origin hypothesis of Bauhinia.</title>
        <authorList>
            <person name="Zhong Y."/>
            <person name="Chen Y."/>
            <person name="Zheng D."/>
            <person name="Pang J."/>
            <person name="Liu Y."/>
            <person name="Luo S."/>
            <person name="Meng S."/>
            <person name="Qian L."/>
            <person name="Wei D."/>
            <person name="Dai S."/>
            <person name="Zhou R."/>
        </authorList>
    </citation>
    <scope>NUCLEOTIDE SEQUENCE [LARGE SCALE GENOMIC DNA]</scope>
    <source>
        <strain evidence="1">BV-YZ2020</strain>
    </source>
</reference>
<evidence type="ECO:0000313" key="2">
    <source>
        <dbReference type="Proteomes" id="UP000828941"/>
    </source>
</evidence>
<proteinExistence type="predicted"/>
<sequence>MKGGVVIALMAMLAMVLVVEQGEAAFNCEQGLSYLSPCLSYLTNGGKPSAYCCNGVRNLNESAAGDRRGACECLKAAAQGNPALREDFAAKLPNACGVHVGVPISRNVDCRKVS</sequence>
<keyword evidence="2" id="KW-1185">Reference proteome</keyword>
<accession>A0ACB9LEF0</accession>
<comment type="caution">
    <text evidence="1">The sequence shown here is derived from an EMBL/GenBank/DDBJ whole genome shotgun (WGS) entry which is preliminary data.</text>
</comment>